<dbReference type="InterPro" id="IPR008896">
    <property type="entry name" value="TIC214"/>
</dbReference>
<keyword evidence="2" id="KW-0472">Membrane</keyword>
<evidence type="ECO:0000256" key="2">
    <source>
        <dbReference type="SAM" id="Phobius"/>
    </source>
</evidence>
<evidence type="ECO:0000313" key="3">
    <source>
        <dbReference type="EMBL" id="AEV58394.1"/>
    </source>
</evidence>
<geneLocation type="plastid" evidence="3"/>
<keyword evidence="2" id="KW-1133">Transmembrane helix</keyword>
<keyword evidence="3" id="KW-0934">Plastid</keyword>
<sequence>MESLFLVISMYYGMIQTSIKVVGPFMLFGVYYGFITTLPMGPSHILAIRSQLIEGTKAARAAVSGLMLGQVLMYLSIYFTPLYIMLIRPHLFTLLILPYLFFYWNRTKELVQYKDSHLTDSISNVRLRTIFLDSLIFQLLNPGLLPSPVLTRLSHVLMFRYSSNVFFVISSIFGWLGGQILFFNLAKKLFVRIEYDSPIFYVFLKRIIHKSFSTISIFCVLLHMGRAPVPLITKKYSDHATILDKTVMEVEFELLWFHRPWPTSFFDQDRWTQPKRYIQNSSISRRSPVKQQLSDYFFDKCIIDGKERLSFATLPNLYIVKGQLTNWGNRLLDIPPEDFSYEKWINNKREKNEKLIHEFEDRIKLMEKGFSFQKAMEKRTGIMQICKKDKVKKRVLPKMVDPLFNPRLRTSNSVLQSYLLFPEFKKKLTKEELLEKETFTGWKEVVAKIERMKREENKLEEWILENYTDPKRAEFPLVLDLLSWNAKRIFSYILDNTKVPETRNLYYEIRDYKEHFGTKNVPWKYVVRLNRIDKSLFSMYLERTENVKLIYASKLLQSIFGEFAEFFHLNKFKKSTGFKNYFLPIKKLSILLTKFISIIKTKSWSVLSFEEIKPQFFEIQKSLTRFNQMIKFDRIDIISSFTDVRQRKMKNLEIAGVDRGKLVPLNRRFSKKTDFRRRLVKGAMRPLRRKMLVWNILQYRAHSPFFFRILDISTLSKTDSVIYDEWIDENERIYEIEIEQKIKAERRAQSARLDFSMAQNGRSLLLLFQSSFRKYIKLPLLIVAKNIGRMLLFQSPEWREDWTEWKQEVHVNCLYNGDEVTHGGLPDSWLREGFQIKIIYPFQLKPWHDHVKMSPTHSLNEIDNNFLVQIKQQEKLFAFLTPWGKQTAIPFGTVQKEPSFWKPIWKELRKFFEKVIFIVLENYSKLIEVLNFSSSEKSQKTFETSSIDTFETSSIDVLDNTYNTELDHDSRENLNIKDLAITKKLIENKSNLITSIISEEEIESGFIERMKEYEDSSILGTEQTSYSSELDKILKFEISNFRSWIFAGKKQLLHIQERLMLLRRSFFDLNEIWFYSIELFFNKIKRNFFQRSLTSLNITLNVGTQLLQNITSILNEVKNLILEELNRKDNNNQKISSISQAYIFHQLWHTKTISKLDLNHLVQQLNNKIQDNKDELDNSKQTQKDFNLINVPYEHIEDFLETRGILKDPRDFNEKDWNQWLKGLKKYNIPSKIWVKIAPLKWKVEINKYWKSTKKKIDHRSEVSREIKIHSLYQENPQLRNRLKNLHKRSNYNELLYSFLDASRDSDIKKVSVWDTENKKGISTAKSFQKIRRLSKKKKDQVNILSNREIQKKMKASLDPKLILWFLPDLIENKKQLFIEKGIFEPKPSIIQKRSTTKGYQRIELFFEHDLGNRGHWDEIRELKLNKRQSFPIIDQFAWRSSIHENEFTRLRDVMSIMNVTKEQENSSTLSALCDKMDIDTDFLDILFETRKLERPPILTKRYLINKGHRKSRVLQDQILMYKTISVLLKFKKRFKKRIDKNLFRQCTTCLLVEDIEKKTNSNLYNLEDLLLPRRRRESRILRTLFSQQSSQDLIKDQADMVPIENQKKQGYFNPLNQSQITKRFIWPSFRFEDIACMNRFWFNTNNGSRFSMLRIRMYPPIG</sequence>
<feature type="coiled-coil region" evidence="1">
    <location>
        <begin position="1155"/>
        <end position="1182"/>
    </location>
</feature>
<feature type="transmembrane region" description="Helical" evidence="2">
    <location>
        <begin position="165"/>
        <end position="186"/>
    </location>
</feature>
<protein>
    <submittedName>
        <fullName evidence="3">Hypothetical chloroplast RF19</fullName>
    </submittedName>
</protein>
<keyword evidence="1" id="KW-0175">Coiled coil</keyword>
<dbReference type="GO" id="GO:0016020">
    <property type="term" value="C:membrane"/>
    <property type="evidence" value="ECO:0007669"/>
    <property type="project" value="InterPro"/>
</dbReference>
<evidence type="ECO:0000256" key="1">
    <source>
        <dbReference type="SAM" id="Coils"/>
    </source>
</evidence>
<feature type="transmembrane region" description="Helical" evidence="2">
    <location>
        <begin position="85"/>
        <end position="104"/>
    </location>
</feature>
<dbReference type="EMBL" id="JN968380">
    <property type="protein sequence ID" value="AEV58394.1"/>
    <property type="molecule type" value="Genomic_DNA"/>
</dbReference>
<gene>
    <name evidence="3" type="primary">ycf1</name>
</gene>
<feature type="transmembrane region" description="Helical" evidence="2">
    <location>
        <begin position="20"/>
        <end position="40"/>
    </location>
</feature>
<accession>K4EVI0</accession>
<proteinExistence type="predicted"/>
<dbReference type="PANTHER" id="PTHR33163:SF40">
    <property type="entry name" value="PROTEIN TIC 214"/>
    <property type="match status" value="1"/>
</dbReference>
<keyword evidence="2" id="KW-0812">Transmembrane</keyword>
<organism evidence="3">
    <name type="scientific">Equisetum arvense</name>
    <name type="common">Field horsetail</name>
    <name type="synonym">Common horsetail</name>
    <dbReference type="NCBI Taxonomy" id="3258"/>
    <lineage>
        <taxon>Eukaryota</taxon>
        <taxon>Viridiplantae</taxon>
        <taxon>Streptophyta</taxon>
        <taxon>Embryophyta</taxon>
        <taxon>Tracheophyta</taxon>
        <taxon>Polypodiopsida</taxon>
        <taxon>Equisetidae</taxon>
        <taxon>Equisetales</taxon>
        <taxon>Equisetaceae</taxon>
        <taxon>Equisetum</taxon>
    </lineage>
</organism>
<dbReference type="PANTHER" id="PTHR33163">
    <property type="entry name" value="PROTEIN TIC 214-RELATED"/>
    <property type="match status" value="1"/>
</dbReference>
<name>K4EVI0_EQUAR</name>
<dbReference type="Pfam" id="PF05758">
    <property type="entry name" value="Ycf1"/>
    <property type="match status" value="3"/>
</dbReference>
<reference evidence="3" key="1">
    <citation type="journal article" date="2014" name="PLoS ONE">
        <title>Chloroplast Genome Differences between Asian and American Equisetum arvense (Equisetaceae) and the Origin of the Hypervariable trnY-trnE Intergenic Spacer.</title>
        <authorList>
            <person name="Kim H.T."/>
            <person name="Kim K.J."/>
        </authorList>
    </citation>
    <scope>NUCLEOTIDE SEQUENCE</scope>
</reference>